<dbReference type="InterPro" id="IPR046700">
    <property type="entry name" value="DUF6570"/>
</dbReference>
<evidence type="ECO:0000313" key="4">
    <source>
        <dbReference type="EMBL" id="KAK0469453.1"/>
    </source>
</evidence>
<protein>
    <recommendedName>
        <fullName evidence="3">DUF6570 domain-containing protein</fullName>
    </recommendedName>
</protein>
<reference evidence="4" key="1">
    <citation type="submission" date="2023-06" db="EMBL/GenBank/DDBJ databases">
        <authorList>
            <consortium name="Lawrence Berkeley National Laboratory"/>
            <person name="Ahrendt S."/>
            <person name="Sahu N."/>
            <person name="Indic B."/>
            <person name="Wong-Bajracharya J."/>
            <person name="Merenyi Z."/>
            <person name="Ke H.-M."/>
            <person name="Monk M."/>
            <person name="Kocsube S."/>
            <person name="Drula E."/>
            <person name="Lipzen A."/>
            <person name="Balint B."/>
            <person name="Henrissat B."/>
            <person name="Andreopoulos B."/>
            <person name="Martin F.M."/>
            <person name="Harder C.B."/>
            <person name="Rigling D."/>
            <person name="Ford K.L."/>
            <person name="Foster G.D."/>
            <person name="Pangilinan J."/>
            <person name="Papanicolaou A."/>
            <person name="Barry K."/>
            <person name="LaButti K."/>
            <person name="Viragh M."/>
            <person name="Koriabine M."/>
            <person name="Yan M."/>
            <person name="Riley R."/>
            <person name="Champramary S."/>
            <person name="Plett K.L."/>
            <person name="Tsai I.J."/>
            <person name="Slot J."/>
            <person name="Sipos G."/>
            <person name="Plett J."/>
            <person name="Nagy L.G."/>
            <person name="Grigoriev I.V."/>
        </authorList>
    </citation>
    <scope>NUCLEOTIDE SEQUENCE</scope>
    <source>
        <strain evidence="4">CCBAS 213</strain>
    </source>
</reference>
<name>A0AA39TXS6_ARMTA</name>
<feature type="region of interest" description="Disordered" evidence="1">
    <location>
        <begin position="137"/>
        <end position="156"/>
    </location>
</feature>
<dbReference type="EMBL" id="JAUEPS010000001">
    <property type="protein sequence ID" value="KAK0469453.1"/>
    <property type="molecule type" value="Genomic_DNA"/>
</dbReference>
<evidence type="ECO:0000256" key="2">
    <source>
        <dbReference type="SAM" id="Phobius"/>
    </source>
</evidence>
<keyword evidence="2" id="KW-0812">Transmembrane</keyword>
<evidence type="ECO:0000259" key="3">
    <source>
        <dbReference type="Pfam" id="PF20209"/>
    </source>
</evidence>
<sequence length="261" mass="29766">MVALCCTKCLVVQLKDEGETDSKGTVYQRGVEGHMIVYPQRPGNIAEMLPPSVEEITSPLCVIFVGSKLPSKEWLRDKAKPLWVNGGRVRRALNWLRANNPLYKDIHLNEEVLERLDEDPVLPIHIQHIIPTKATLDSTSRYDNQHPEENEAPDTQAIPVDKVPFQNVVISDMDGDASYADLKLAAWNHVKKNGLGYVRFPHDPDPSNEFNNPTLLPKMYPTLFPYCYGYSFPFSFFFSFLFFFFSQPDYAVHDHHGLTAQ</sequence>
<dbReference type="Pfam" id="PF20209">
    <property type="entry name" value="DUF6570"/>
    <property type="match status" value="1"/>
</dbReference>
<keyword evidence="5" id="KW-1185">Reference proteome</keyword>
<keyword evidence="2" id="KW-1133">Transmembrane helix</keyword>
<evidence type="ECO:0000256" key="1">
    <source>
        <dbReference type="SAM" id="MobiDB-lite"/>
    </source>
</evidence>
<proteinExistence type="predicted"/>
<organism evidence="4 5">
    <name type="scientific">Armillaria tabescens</name>
    <name type="common">Ringless honey mushroom</name>
    <name type="synonym">Agaricus tabescens</name>
    <dbReference type="NCBI Taxonomy" id="1929756"/>
    <lineage>
        <taxon>Eukaryota</taxon>
        <taxon>Fungi</taxon>
        <taxon>Dikarya</taxon>
        <taxon>Basidiomycota</taxon>
        <taxon>Agaricomycotina</taxon>
        <taxon>Agaricomycetes</taxon>
        <taxon>Agaricomycetidae</taxon>
        <taxon>Agaricales</taxon>
        <taxon>Marasmiineae</taxon>
        <taxon>Physalacriaceae</taxon>
        <taxon>Desarmillaria</taxon>
    </lineage>
</organism>
<feature type="domain" description="DUF6570" evidence="3">
    <location>
        <begin position="1"/>
        <end position="113"/>
    </location>
</feature>
<accession>A0AA39TXS6</accession>
<dbReference type="Proteomes" id="UP001175211">
    <property type="component" value="Unassembled WGS sequence"/>
</dbReference>
<comment type="caution">
    <text evidence="4">The sequence shown here is derived from an EMBL/GenBank/DDBJ whole genome shotgun (WGS) entry which is preliminary data.</text>
</comment>
<keyword evidence="2" id="KW-0472">Membrane</keyword>
<gene>
    <name evidence="4" type="ORF">EV420DRAFT_1257275</name>
</gene>
<dbReference type="AlphaFoldDB" id="A0AA39TXS6"/>
<feature type="transmembrane region" description="Helical" evidence="2">
    <location>
        <begin position="223"/>
        <end position="245"/>
    </location>
</feature>
<dbReference type="GeneID" id="85350370"/>
<evidence type="ECO:0000313" key="5">
    <source>
        <dbReference type="Proteomes" id="UP001175211"/>
    </source>
</evidence>
<dbReference type="RefSeq" id="XP_060339246.1">
    <property type="nucleotide sequence ID" value="XM_060466822.1"/>
</dbReference>